<evidence type="ECO:0000313" key="1">
    <source>
        <dbReference type="EMBL" id="MFD0851143.1"/>
    </source>
</evidence>
<keyword evidence="2" id="KW-1185">Reference proteome</keyword>
<dbReference type="Proteomes" id="UP001597083">
    <property type="component" value="Unassembled WGS sequence"/>
</dbReference>
<proteinExistence type="predicted"/>
<sequence>MLNVVRAGAPHRSVEVECARVGHRWWYLVVGTGEGVVPVDEVEKAPEVLLGILDRDSK</sequence>
<protein>
    <submittedName>
        <fullName evidence="1">Uncharacterized protein</fullName>
    </submittedName>
</protein>
<dbReference type="EMBL" id="JBHTIR010000266">
    <property type="protein sequence ID" value="MFD0851143.1"/>
    <property type="molecule type" value="Genomic_DNA"/>
</dbReference>
<organism evidence="1 2">
    <name type="scientific">Actinomadura adrarensis</name>
    <dbReference type="NCBI Taxonomy" id="1819600"/>
    <lineage>
        <taxon>Bacteria</taxon>
        <taxon>Bacillati</taxon>
        <taxon>Actinomycetota</taxon>
        <taxon>Actinomycetes</taxon>
        <taxon>Streptosporangiales</taxon>
        <taxon>Thermomonosporaceae</taxon>
        <taxon>Actinomadura</taxon>
    </lineage>
</organism>
<accession>A0ABW3C9G3</accession>
<comment type="caution">
    <text evidence="1">The sequence shown here is derived from an EMBL/GenBank/DDBJ whole genome shotgun (WGS) entry which is preliminary data.</text>
</comment>
<evidence type="ECO:0000313" key="2">
    <source>
        <dbReference type="Proteomes" id="UP001597083"/>
    </source>
</evidence>
<name>A0ABW3C9G3_9ACTN</name>
<gene>
    <name evidence="1" type="ORF">ACFQ07_02855</name>
</gene>
<reference evidence="2" key="1">
    <citation type="journal article" date="2019" name="Int. J. Syst. Evol. Microbiol.">
        <title>The Global Catalogue of Microorganisms (GCM) 10K type strain sequencing project: providing services to taxonomists for standard genome sequencing and annotation.</title>
        <authorList>
            <consortium name="The Broad Institute Genomics Platform"/>
            <consortium name="The Broad Institute Genome Sequencing Center for Infectious Disease"/>
            <person name="Wu L."/>
            <person name="Ma J."/>
        </authorList>
    </citation>
    <scope>NUCLEOTIDE SEQUENCE [LARGE SCALE GENOMIC DNA]</scope>
    <source>
        <strain evidence="2">JCM 31696</strain>
    </source>
</reference>